<dbReference type="EC" id="1.-.-.-" evidence="3"/>
<gene>
    <name evidence="3" type="ORF">AGR4C_pa40003</name>
</gene>
<proteinExistence type="inferred from homology"/>
<dbReference type="PANTHER" id="PTHR43639:SF1">
    <property type="entry name" value="SHORT-CHAIN DEHYDROGENASE_REDUCTASE FAMILY PROTEIN"/>
    <property type="match status" value="1"/>
</dbReference>
<name>A0A1S7SA60_AGRTU</name>
<dbReference type="InterPro" id="IPR002347">
    <property type="entry name" value="SDR_fam"/>
</dbReference>
<evidence type="ECO:0000256" key="1">
    <source>
        <dbReference type="ARBA" id="ARBA00006484"/>
    </source>
</evidence>
<dbReference type="EMBL" id="FBWC01000035">
    <property type="protein sequence ID" value="CUX65068.1"/>
    <property type="molecule type" value="Genomic_DNA"/>
</dbReference>
<keyword evidence="2 3" id="KW-0560">Oxidoreductase</keyword>
<dbReference type="GO" id="GO:0016491">
    <property type="term" value="F:oxidoreductase activity"/>
    <property type="evidence" value="ECO:0007669"/>
    <property type="project" value="UniProtKB-KW"/>
</dbReference>
<dbReference type="AlphaFoldDB" id="A0A1S7SA60"/>
<dbReference type="Pfam" id="PF00106">
    <property type="entry name" value="adh_short"/>
    <property type="match status" value="1"/>
</dbReference>
<evidence type="ECO:0000313" key="3">
    <source>
        <dbReference type="EMBL" id="CUX65068.1"/>
    </source>
</evidence>
<dbReference type="Proteomes" id="UP000191897">
    <property type="component" value="Unassembled WGS sequence"/>
</dbReference>
<sequence>MQQLKGKVALVTGGSRGLGTAIAEALADQGADVAISYVNSADKAQVVVERLRAKGIRAVAIRAEQADLASARPLIDSVVHELDRLDILVNNAAVAAQGRTRARCCQTCRA</sequence>
<dbReference type="Gene3D" id="3.40.50.720">
    <property type="entry name" value="NAD(P)-binding Rossmann-like Domain"/>
    <property type="match status" value="1"/>
</dbReference>
<protein>
    <submittedName>
        <fullName evidence="3">Uncharacterized oxidoreductase MexAM1_META1p0182</fullName>
        <ecNumber evidence="3">1.-.-.-</ecNumber>
    </submittedName>
</protein>
<dbReference type="PANTHER" id="PTHR43639">
    <property type="entry name" value="OXIDOREDUCTASE, SHORT-CHAIN DEHYDROGENASE/REDUCTASE FAMILY (AFU_ORTHOLOGUE AFUA_5G02870)"/>
    <property type="match status" value="1"/>
</dbReference>
<reference evidence="3 4" key="1">
    <citation type="submission" date="2016-01" db="EMBL/GenBank/DDBJ databases">
        <authorList>
            <person name="Oliw E.H."/>
        </authorList>
    </citation>
    <scope>NUCLEOTIDE SEQUENCE [LARGE SCALE GENOMIC DNA]</scope>
    <source>
        <strain evidence="3 4">Kerr 14</strain>
    </source>
</reference>
<dbReference type="InterPro" id="IPR036291">
    <property type="entry name" value="NAD(P)-bd_dom_sf"/>
</dbReference>
<dbReference type="SUPFAM" id="SSF51735">
    <property type="entry name" value="NAD(P)-binding Rossmann-fold domains"/>
    <property type="match status" value="1"/>
</dbReference>
<evidence type="ECO:0000256" key="2">
    <source>
        <dbReference type="ARBA" id="ARBA00023002"/>
    </source>
</evidence>
<accession>A0A1S7SA60</accession>
<organism evidence="3 4">
    <name type="scientific">Agrobacterium tumefaciens str. Kerr 14</name>
    <dbReference type="NCBI Taxonomy" id="1183424"/>
    <lineage>
        <taxon>Bacteria</taxon>
        <taxon>Pseudomonadati</taxon>
        <taxon>Pseudomonadota</taxon>
        <taxon>Alphaproteobacteria</taxon>
        <taxon>Hyphomicrobiales</taxon>
        <taxon>Rhizobiaceae</taxon>
        <taxon>Rhizobium/Agrobacterium group</taxon>
        <taxon>Agrobacterium</taxon>
        <taxon>Agrobacterium tumefaciens complex</taxon>
    </lineage>
</organism>
<evidence type="ECO:0000313" key="4">
    <source>
        <dbReference type="Proteomes" id="UP000191897"/>
    </source>
</evidence>
<comment type="similarity">
    <text evidence="1">Belongs to the short-chain dehydrogenases/reductases (SDR) family.</text>
</comment>
<dbReference type="PRINTS" id="PR00081">
    <property type="entry name" value="GDHRDH"/>
</dbReference>